<dbReference type="AlphaFoldDB" id="D2AUH4"/>
<dbReference type="STRING" id="479432.Sros_1848"/>
<sequence length="100" mass="10252">MPHQPLSAAGRADALAAAVGLITARRAGLPSGELGRQVLAAMTDLQARHPGQAAQTLAWLIGQLAAQAAHACDEWDKAAGGTPAAEWLTNVGAHAAQRRE</sequence>
<organism evidence="1 2">
    <name type="scientific">Streptosporangium roseum (strain ATCC 12428 / DSM 43021 / JCM 3005 / KCTC 9067 / NCIMB 10171 / NRRL 2505 / NI 9100)</name>
    <dbReference type="NCBI Taxonomy" id="479432"/>
    <lineage>
        <taxon>Bacteria</taxon>
        <taxon>Bacillati</taxon>
        <taxon>Actinomycetota</taxon>
        <taxon>Actinomycetes</taxon>
        <taxon>Streptosporangiales</taxon>
        <taxon>Streptosporangiaceae</taxon>
        <taxon>Streptosporangium</taxon>
    </lineage>
</organism>
<dbReference type="RefSeq" id="WP_012888581.1">
    <property type="nucleotide sequence ID" value="NC_013595.1"/>
</dbReference>
<dbReference type="Proteomes" id="UP000002029">
    <property type="component" value="Chromosome"/>
</dbReference>
<dbReference type="EMBL" id="CP001814">
    <property type="protein sequence ID" value="ACZ84836.1"/>
    <property type="molecule type" value="Genomic_DNA"/>
</dbReference>
<dbReference type="HOGENOM" id="CLU_2304499_0_0_11"/>
<gene>
    <name evidence="1" type="ordered locus">Sros_1848</name>
</gene>
<proteinExistence type="predicted"/>
<keyword evidence="2" id="KW-1185">Reference proteome</keyword>
<name>D2AUH4_STRRD</name>
<protein>
    <submittedName>
        <fullName evidence="1">Uncharacterized protein</fullName>
    </submittedName>
</protein>
<reference evidence="1 2" key="1">
    <citation type="journal article" date="2010" name="Stand. Genomic Sci.">
        <title>Complete genome sequence of Streptosporangium roseum type strain (NI 9100).</title>
        <authorList>
            <person name="Nolan M."/>
            <person name="Sikorski J."/>
            <person name="Jando M."/>
            <person name="Lucas S."/>
            <person name="Lapidus A."/>
            <person name="Glavina Del Rio T."/>
            <person name="Chen F."/>
            <person name="Tice H."/>
            <person name="Pitluck S."/>
            <person name="Cheng J.F."/>
            <person name="Chertkov O."/>
            <person name="Sims D."/>
            <person name="Meincke L."/>
            <person name="Brettin T."/>
            <person name="Han C."/>
            <person name="Detter J.C."/>
            <person name="Bruce D."/>
            <person name="Goodwin L."/>
            <person name="Land M."/>
            <person name="Hauser L."/>
            <person name="Chang Y.J."/>
            <person name="Jeffries C.D."/>
            <person name="Ivanova N."/>
            <person name="Mavromatis K."/>
            <person name="Mikhailova N."/>
            <person name="Chen A."/>
            <person name="Palaniappan K."/>
            <person name="Chain P."/>
            <person name="Rohde M."/>
            <person name="Goker M."/>
            <person name="Bristow J."/>
            <person name="Eisen J.A."/>
            <person name="Markowitz V."/>
            <person name="Hugenholtz P."/>
            <person name="Kyrpides N.C."/>
            <person name="Klenk H.P."/>
        </authorList>
    </citation>
    <scope>NUCLEOTIDE SEQUENCE [LARGE SCALE GENOMIC DNA]</scope>
    <source>
        <strain evidence="2">ATCC 12428 / DSM 43021 / JCM 3005 / NI 9100</strain>
    </source>
</reference>
<dbReference type="KEGG" id="sro:Sros_1848"/>
<accession>D2AUH4</accession>
<evidence type="ECO:0000313" key="2">
    <source>
        <dbReference type="Proteomes" id="UP000002029"/>
    </source>
</evidence>
<evidence type="ECO:0000313" key="1">
    <source>
        <dbReference type="EMBL" id="ACZ84836.1"/>
    </source>
</evidence>